<name>A0A8T0T2A5_PANVG</name>
<evidence type="ECO:0000313" key="3">
    <source>
        <dbReference type="Proteomes" id="UP000823388"/>
    </source>
</evidence>
<protein>
    <submittedName>
        <fullName evidence="2">Uncharacterized protein</fullName>
    </submittedName>
</protein>
<accession>A0A8T0T2A5</accession>
<dbReference type="AlphaFoldDB" id="A0A8T0T2A5"/>
<reference evidence="2" key="1">
    <citation type="submission" date="2020-05" db="EMBL/GenBank/DDBJ databases">
        <title>WGS assembly of Panicum virgatum.</title>
        <authorList>
            <person name="Lovell J.T."/>
            <person name="Jenkins J."/>
            <person name="Shu S."/>
            <person name="Juenger T.E."/>
            <person name="Schmutz J."/>
        </authorList>
    </citation>
    <scope>NUCLEOTIDE SEQUENCE</scope>
    <source>
        <strain evidence="2">AP13</strain>
    </source>
</reference>
<evidence type="ECO:0000256" key="1">
    <source>
        <dbReference type="SAM" id="MobiDB-lite"/>
    </source>
</evidence>
<comment type="caution">
    <text evidence="2">The sequence shown here is derived from an EMBL/GenBank/DDBJ whole genome shotgun (WGS) entry which is preliminary data.</text>
</comment>
<feature type="compositionally biased region" description="Polar residues" evidence="1">
    <location>
        <begin position="1"/>
        <end position="18"/>
    </location>
</feature>
<dbReference type="EMBL" id="CM029044">
    <property type="protein sequence ID" value="KAG2605170.1"/>
    <property type="molecule type" value="Genomic_DNA"/>
</dbReference>
<organism evidence="2 3">
    <name type="scientific">Panicum virgatum</name>
    <name type="common">Blackwell switchgrass</name>
    <dbReference type="NCBI Taxonomy" id="38727"/>
    <lineage>
        <taxon>Eukaryota</taxon>
        <taxon>Viridiplantae</taxon>
        <taxon>Streptophyta</taxon>
        <taxon>Embryophyta</taxon>
        <taxon>Tracheophyta</taxon>
        <taxon>Spermatophyta</taxon>
        <taxon>Magnoliopsida</taxon>
        <taxon>Liliopsida</taxon>
        <taxon>Poales</taxon>
        <taxon>Poaceae</taxon>
        <taxon>PACMAD clade</taxon>
        <taxon>Panicoideae</taxon>
        <taxon>Panicodae</taxon>
        <taxon>Paniceae</taxon>
        <taxon>Panicinae</taxon>
        <taxon>Panicum</taxon>
        <taxon>Panicum sect. Hiantes</taxon>
    </lineage>
</organism>
<keyword evidence="3" id="KW-1185">Reference proteome</keyword>
<feature type="region of interest" description="Disordered" evidence="1">
    <location>
        <begin position="75"/>
        <end position="101"/>
    </location>
</feature>
<dbReference type="Proteomes" id="UP000823388">
    <property type="component" value="Chromosome 4N"/>
</dbReference>
<gene>
    <name evidence="2" type="ORF">PVAP13_4NG112119</name>
</gene>
<sequence length="254" mass="27227">MQLKAQTRTHPSASQSGRSAAIPLGSRSQTTLPRHPLPRSAQHLRALGPARYCSQACARGSQACARGSSRSHACAQARHRSSPPRAPAPRPPRTSSRAQACALPRSCALARPLPRSGLRARAAAREGGAELTAPVPTARASQRRRSALRCAHPARPLRSHPRLYSPLGYCTPRLPGTPVRARPYSPSLAPGAGEQRRGAVRLLPLPGRASALRSGGRRRHSVQVGASQSHLQLQPSALHGFRVWGEFFPPPPWL</sequence>
<evidence type="ECO:0000313" key="2">
    <source>
        <dbReference type="EMBL" id="KAG2605170.1"/>
    </source>
</evidence>
<proteinExistence type="predicted"/>
<feature type="region of interest" description="Disordered" evidence="1">
    <location>
        <begin position="1"/>
        <end position="37"/>
    </location>
</feature>